<dbReference type="HOGENOM" id="CLU_3140552_0_0_0"/>
<proteinExistence type="predicted"/>
<dbReference type="STRING" id="526218.Sterm_3907"/>
<keyword evidence="2" id="KW-1185">Reference proteome</keyword>
<dbReference type="EMBL" id="CP001739">
    <property type="protein sequence ID" value="ACZ10740.1"/>
    <property type="molecule type" value="Genomic_DNA"/>
</dbReference>
<dbReference type="RefSeq" id="WP_012863315.1">
    <property type="nucleotide sequence ID" value="NC_013517.1"/>
</dbReference>
<reference evidence="1 2" key="2">
    <citation type="journal article" date="2010" name="Stand. Genomic Sci.">
        <title>Complete genome sequence of Sebaldella termitidis type strain (NCTC 11300).</title>
        <authorList>
            <person name="Harmon-Smith M."/>
            <person name="Celia L."/>
            <person name="Chertkov O."/>
            <person name="Lapidus A."/>
            <person name="Copeland A."/>
            <person name="Glavina Del Rio T."/>
            <person name="Nolan M."/>
            <person name="Lucas S."/>
            <person name="Tice H."/>
            <person name="Cheng J.F."/>
            <person name="Han C."/>
            <person name="Detter J.C."/>
            <person name="Bruce D."/>
            <person name="Goodwin L."/>
            <person name="Pitluck S."/>
            <person name="Pati A."/>
            <person name="Liolios K."/>
            <person name="Ivanova N."/>
            <person name="Mavromatis K."/>
            <person name="Mikhailova N."/>
            <person name="Chen A."/>
            <person name="Palaniappan K."/>
            <person name="Land M."/>
            <person name="Hauser L."/>
            <person name="Chang Y.J."/>
            <person name="Jeffries C.D."/>
            <person name="Brettin T."/>
            <person name="Goker M."/>
            <person name="Beck B."/>
            <person name="Bristow J."/>
            <person name="Eisen J.A."/>
            <person name="Markowitz V."/>
            <person name="Hugenholtz P."/>
            <person name="Kyrpides N.C."/>
            <person name="Klenk H.P."/>
            <person name="Chen F."/>
        </authorList>
    </citation>
    <scope>NUCLEOTIDE SEQUENCE [LARGE SCALE GENOMIC DNA]</scope>
    <source>
        <strain evidence="2">ATCC 33386 / NCTC 11300</strain>
    </source>
</reference>
<dbReference type="KEGG" id="str:Sterm_3907"/>
<evidence type="ECO:0000313" key="2">
    <source>
        <dbReference type="Proteomes" id="UP000000845"/>
    </source>
</evidence>
<evidence type="ECO:0000313" key="1">
    <source>
        <dbReference type="EMBL" id="ACZ10740.1"/>
    </source>
</evidence>
<sequence>MKKDYLLKRLSEFLDKKQTGTFVIEIKPNGDLTLDVNLKELIKNSRDRT</sequence>
<name>D1AGM0_SEBTE</name>
<dbReference type="Proteomes" id="UP000000845">
    <property type="component" value="Chromosome"/>
</dbReference>
<protein>
    <submittedName>
        <fullName evidence="1">Uncharacterized protein</fullName>
    </submittedName>
</protein>
<reference evidence="2" key="1">
    <citation type="submission" date="2009-09" db="EMBL/GenBank/DDBJ databases">
        <title>The complete chromosome of Sebaldella termitidis ATCC 33386.</title>
        <authorList>
            <consortium name="US DOE Joint Genome Institute (JGI-PGF)"/>
            <person name="Lucas S."/>
            <person name="Copeland A."/>
            <person name="Lapidus A."/>
            <person name="Glavina del Rio T."/>
            <person name="Dalin E."/>
            <person name="Tice H."/>
            <person name="Bruce D."/>
            <person name="Goodwin L."/>
            <person name="Pitluck S."/>
            <person name="Kyrpides N."/>
            <person name="Mavromatis K."/>
            <person name="Ivanova N."/>
            <person name="Mikhailova N."/>
            <person name="Sims D."/>
            <person name="Meincke L."/>
            <person name="Brettin T."/>
            <person name="Detter J.C."/>
            <person name="Han C."/>
            <person name="Larimer F."/>
            <person name="Land M."/>
            <person name="Hauser L."/>
            <person name="Markowitz V."/>
            <person name="Cheng J.F."/>
            <person name="Hugenholtz P."/>
            <person name="Woyke T."/>
            <person name="Wu D."/>
            <person name="Eisen J.A."/>
        </authorList>
    </citation>
    <scope>NUCLEOTIDE SEQUENCE [LARGE SCALE GENOMIC DNA]</scope>
    <source>
        <strain evidence="2">ATCC 33386 / NCTC 11300</strain>
    </source>
</reference>
<accession>D1AGM0</accession>
<gene>
    <name evidence="1" type="ordered locus">Sterm_3907</name>
</gene>
<dbReference type="AlphaFoldDB" id="D1AGM0"/>
<organism evidence="1 2">
    <name type="scientific">Sebaldella termitidis (strain ATCC 33386 / NCTC 11300)</name>
    <dbReference type="NCBI Taxonomy" id="526218"/>
    <lineage>
        <taxon>Bacteria</taxon>
        <taxon>Fusobacteriati</taxon>
        <taxon>Fusobacteriota</taxon>
        <taxon>Fusobacteriia</taxon>
        <taxon>Fusobacteriales</taxon>
        <taxon>Leptotrichiaceae</taxon>
        <taxon>Sebaldella</taxon>
    </lineage>
</organism>